<dbReference type="OrthoDB" id="9792475at2"/>
<dbReference type="PANTHER" id="PTHR40394:SF2">
    <property type="entry name" value="QUINOL:CYTOCHROME C OXIDOREDUCTASE MEMBRANE PROTEIN"/>
    <property type="match status" value="1"/>
</dbReference>
<evidence type="ECO:0000313" key="2">
    <source>
        <dbReference type="EMBL" id="PEN06033.1"/>
    </source>
</evidence>
<dbReference type="AlphaFoldDB" id="A0A2H3NMN0"/>
<evidence type="ECO:0000313" key="3">
    <source>
        <dbReference type="Proteomes" id="UP000221024"/>
    </source>
</evidence>
<dbReference type="RefSeq" id="WP_098062722.1">
    <property type="nucleotide sequence ID" value="NZ_PDEP01000010.1"/>
</dbReference>
<reference evidence="2 3" key="1">
    <citation type="submission" date="2017-10" db="EMBL/GenBank/DDBJ databases">
        <title>Draft genome of Longimonas halophila.</title>
        <authorList>
            <person name="Goh K.M."/>
            <person name="Shamsir M.S."/>
            <person name="Lim S.W."/>
        </authorList>
    </citation>
    <scope>NUCLEOTIDE SEQUENCE [LARGE SCALE GENOMIC DNA]</scope>
    <source>
        <strain evidence="2 3">KCTC 42399</strain>
    </source>
</reference>
<feature type="transmembrane region" description="Helical" evidence="1">
    <location>
        <begin position="114"/>
        <end position="136"/>
    </location>
</feature>
<dbReference type="PANTHER" id="PTHR40394">
    <property type="entry name" value="LIPOPROTEIN-RELATED"/>
    <property type="match status" value="1"/>
</dbReference>
<dbReference type="Pfam" id="PF11821">
    <property type="entry name" value="ActD"/>
    <property type="match status" value="1"/>
</dbReference>
<feature type="transmembrane region" description="Helical" evidence="1">
    <location>
        <begin position="71"/>
        <end position="94"/>
    </location>
</feature>
<proteinExistence type="predicted"/>
<dbReference type="InterPro" id="IPR021776">
    <property type="entry name" value="ActD"/>
</dbReference>
<name>A0A2H3NMN0_9BACT</name>
<keyword evidence="3" id="KW-1185">Reference proteome</keyword>
<evidence type="ECO:0000256" key="1">
    <source>
        <dbReference type="SAM" id="Phobius"/>
    </source>
</evidence>
<comment type="caution">
    <text evidence="2">The sequence shown here is derived from an EMBL/GenBank/DDBJ whole genome shotgun (WGS) entry which is preliminary data.</text>
</comment>
<sequence>MTLIQEIKASMGIFEGASDGAYGMLAEFPHPGALLHAAEETREAGYRQFDTHSPFPVHGMDEAMGLGNSKVGFFTFAGGLTGCLGGALMMWWMGAVDYPINISGKPFFSIEPSVPIMFELTIVVAALATVGSMLALNGLPRPYNPLFYSERFSRATDDSFFIHIAAGDAQFDREETAAFLRDLGAEHVELIYEDEAVDA</sequence>
<organism evidence="2 3">
    <name type="scientific">Longimonas halophila</name>
    <dbReference type="NCBI Taxonomy" id="1469170"/>
    <lineage>
        <taxon>Bacteria</taxon>
        <taxon>Pseudomonadati</taxon>
        <taxon>Rhodothermota</taxon>
        <taxon>Rhodothermia</taxon>
        <taxon>Rhodothermales</taxon>
        <taxon>Salisaetaceae</taxon>
        <taxon>Longimonas</taxon>
    </lineage>
</organism>
<keyword evidence="1" id="KW-1133">Transmembrane helix</keyword>
<dbReference type="Proteomes" id="UP000221024">
    <property type="component" value="Unassembled WGS sequence"/>
</dbReference>
<gene>
    <name evidence="2" type="ORF">CRI93_11165</name>
</gene>
<protein>
    <recommendedName>
        <fullName evidence="4">DUF3341 domain-containing protein</fullName>
    </recommendedName>
</protein>
<keyword evidence="1" id="KW-0472">Membrane</keyword>
<dbReference type="EMBL" id="PDEP01000010">
    <property type="protein sequence ID" value="PEN06033.1"/>
    <property type="molecule type" value="Genomic_DNA"/>
</dbReference>
<keyword evidence="1" id="KW-0812">Transmembrane</keyword>
<evidence type="ECO:0008006" key="4">
    <source>
        <dbReference type="Google" id="ProtNLM"/>
    </source>
</evidence>
<accession>A0A2H3NMN0</accession>